<dbReference type="AlphaFoldDB" id="X1FAQ1"/>
<feature type="non-terminal residue" evidence="1">
    <location>
        <position position="1"/>
    </location>
</feature>
<reference evidence="1" key="1">
    <citation type="journal article" date="2014" name="Front. Microbiol.">
        <title>High frequency of phylogenetically diverse reductive dehalogenase-homologous genes in deep subseafloor sedimentary metagenomes.</title>
        <authorList>
            <person name="Kawai M."/>
            <person name="Futagami T."/>
            <person name="Toyoda A."/>
            <person name="Takaki Y."/>
            <person name="Nishi S."/>
            <person name="Hori S."/>
            <person name="Arai W."/>
            <person name="Tsubouchi T."/>
            <person name="Morono Y."/>
            <person name="Uchiyama I."/>
            <person name="Ito T."/>
            <person name="Fujiyama A."/>
            <person name="Inagaki F."/>
            <person name="Takami H."/>
        </authorList>
    </citation>
    <scope>NUCLEOTIDE SEQUENCE</scope>
    <source>
        <strain evidence="1">Expedition CK06-06</strain>
    </source>
</reference>
<accession>X1FAQ1</accession>
<protein>
    <submittedName>
        <fullName evidence="1">Uncharacterized protein</fullName>
    </submittedName>
</protein>
<dbReference type="EMBL" id="BARU01005834">
    <property type="protein sequence ID" value="GAH42022.1"/>
    <property type="molecule type" value="Genomic_DNA"/>
</dbReference>
<organism evidence="1">
    <name type="scientific">marine sediment metagenome</name>
    <dbReference type="NCBI Taxonomy" id="412755"/>
    <lineage>
        <taxon>unclassified sequences</taxon>
        <taxon>metagenomes</taxon>
        <taxon>ecological metagenomes</taxon>
    </lineage>
</organism>
<sequence length="142" mass="16530">NYITDPNESGFDFSMESVIHYDDSHTDIYYEYDTTYGVHYMNCADGTDIQDFGYTDDLDDINYAPEQGWSYLGWVELIVGHGYIVWTRDDHFAKFRIIELGNGWCKFDWAYQVDKGNRELALPPGEKLNQLKNNKKEGGKND</sequence>
<evidence type="ECO:0000313" key="1">
    <source>
        <dbReference type="EMBL" id="GAH42022.1"/>
    </source>
</evidence>
<comment type="caution">
    <text evidence="1">The sequence shown here is derived from an EMBL/GenBank/DDBJ whole genome shotgun (WGS) entry which is preliminary data.</text>
</comment>
<name>X1FAQ1_9ZZZZ</name>
<gene>
    <name evidence="1" type="ORF">S03H2_11427</name>
</gene>
<proteinExistence type="predicted"/>